<protein>
    <submittedName>
        <fullName evidence="1">Uncharacterized protein</fullName>
    </submittedName>
</protein>
<dbReference type="AlphaFoldDB" id="A0A9P3GGA5"/>
<comment type="caution">
    <text evidence="1">The sequence shown here is derived from an EMBL/GenBank/DDBJ whole genome shotgun (WGS) entry which is preliminary data.</text>
</comment>
<accession>A0A9P3GGA5</accession>
<gene>
    <name evidence="1" type="ORF">PsYK624_092980</name>
</gene>
<dbReference type="Proteomes" id="UP000703269">
    <property type="component" value="Unassembled WGS sequence"/>
</dbReference>
<organism evidence="1 2">
    <name type="scientific">Phanerochaete sordida</name>
    <dbReference type="NCBI Taxonomy" id="48140"/>
    <lineage>
        <taxon>Eukaryota</taxon>
        <taxon>Fungi</taxon>
        <taxon>Dikarya</taxon>
        <taxon>Basidiomycota</taxon>
        <taxon>Agaricomycotina</taxon>
        <taxon>Agaricomycetes</taxon>
        <taxon>Polyporales</taxon>
        <taxon>Phanerochaetaceae</taxon>
        <taxon>Phanerochaete</taxon>
    </lineage>
</organism>
<sequence>MPAAAEKLRRCSPVRTCAPQKQDKSSGFSIHWHLRDSRIHTTLDAARVWGSYLRLVDQLRWRSRCDHYGSA</sequence>
<evidence type="ECO:0000313" key="2">
    <source>
        <dbReference type="Proteomes" id="UP000703269"/>
    </source>
</evidence>
<dbReference type="EMBL" id="BPQB01000030">
    <property type="protein sequence ID" value="GJE93139.1"/>
    <property type="molecule type" value="Genomic_DNA"/>
</dbReference>
<keyword evidence="2" id="KW-1185">Reference proteome</keyword>
<name>A0A9P3GGA5_9APHY</name>
<proteinExistence type="predicted"/>
<reference evidence="1 2" key="1">
    <citation type="submission" date="2021-08" db="EMBL/GenBank/DDBJ databases">
        <title>Draft Genome Sequence of Phanerochaete sordida strain YK-624.</title>
        <authorList>
            <person name="Mori T."/>
            <person name="Dohra H."/>
            <person name="Suzuki T."/>
            <person name="Kawagishi H."/>
            <person name="Hirai H."/>
        </authorList>
    </citation>
    <scope>NUCLEOTIDE SEQUENCE [LARGE SCALE GENOMIC DNA]</scope>
    <source>
        <strain evidence="1 2">YK-624</strain>
    </source>
</reference>
<evidence type="ECO:0000313" key="1">
    <source>
        <dbReference type="EMBL" id="GJE93139.1"/>
    </source>
</evidence>